<sequence length="326" mass="33810">MMKTLGTLLVSASLIATGAAAQAADSVSFMIDWLPAGDKAAAYYGVENGIFEEAGLDVSIAVGRGSSDVVTKLATGTADVGSGGLAALLQAVATENVPVKAVLSVYTIQPDSIFTTEDSGIESIADLVDKNLATATFSSSNVVWPLLLEANGLAPDAIVATKVDPGALAPMLATGQMDATINWSTVAPAYDAVLAETGKTLKVLPWSDFGYEGYGLSIFASDTMLAERPEVLARFLDAYTKATEAAIADPAGAAAALKKMVPEVDEATAVDQWTASIPLMENEISERDGMGAFDPELLATTWDWVARSLDLDPASLDPARVIATVE</sequence>
<organism evidence="14 15">
    <name type="scientific">Pacificitalea manganoxidans</name>
    <dbReference type="NCBI Taxonomy" id="1411902"/>
    <lineage>
        <taxon>Bacteria</taxon>
        <taxon>Pseudomonadati</taxon>
        <taxon>Pseudomonadota</taxon>
        <taxon>Alphaproteobacteria</taxon>
        <taxon>Rhodobacterales</taxon>
        <taxon>Paracoccaceae</taxon>
        <taxon>Pacificitalea</taxon>
    </lineage>
</organism>
<keyword evidence="5" id="KW-0808">Transferase</keyword>
<evidence type="ECO:0000313" key="15">
    <source>
        <dbReference type="Proteomes" id="UP000219050"/>
    </source>
</evidence>
<dbReference type="EMBL" id="CP021404">
    <property type="protein sequence ID" value="ATI42036.1"/>
    <property type="molecule type" value="Genomic_DNA"/>
</dbReference>
<dbReference type="Proteomes" id="UP000219050">
    <property type="component" value="Chromosome"/>
</dbReference>
<evidence type="ECO:0000256" key="6">
    <source>
        <dbReference type="ARBA" id="ARBA00022723"/>
    </source>
</evidence>
<dbReference type="KEGG" id="cmag:CBW24_08475"/>
<name>A0A291LZ70_9RHOB</name>
<evidence type="ECO:0000259" key="13">
    <source>
        <dbReference type="Pfam" id="PF09084"/>
    </source>
</evidence>
<dbReference type="PANTHER" id="PTHR31528">
    <property type="entry name" value="4-AMINO-5-HYDROXYMETHYL-2-METHYLPYRIMIDINE PHOSPHATE SYNTHASE THI11-RELATED"/>
    <property type="match status" value="1"/>
</dbReference>
<evidence type="ECO:0000256" key="8">
    <source>
        <dbReference type="ARBA" id="ARBA00022977"/>
    </source>
</evidence>
<evidence type="ECO:0000256" key="5">
    <source>
        <dbReference type="ARBA" id="ARBA00022679"/>
    </source>
</evidence>
<dbReference type="PANTHER" id="PTHR31528:SF1">
    <property type="entry name" value="4-AMINO-5-HYDROXYMETHYL-2-METHYLPYRIMIDINE PHOSPHATE SYNTHASE THI11-RELATED"/>
    <property type="match status" value="1"/>
</dbReference>
<evidence type="ECO:0000256" key="12">
    <source>
        <dbReference type="SAM" id="SignalP"/>
    </source>
</evidence>
<dbReference type="GO" id="GO:0009228">
    <property type="term" value="P:thiamine biosynthetic process"/>
    <property type="evidence" value="ECO:0007669"/>
    <property type="project" value="UniProtKB-KW"/>
</dbReference>
<evidence type="ECO:0000256" key="9">
    <source>
        <dbReference type="ARBA" id="ARBA00023004"/>
    </source>
</evidence>
<keyword evidence="6" id="KW-0479">Metal-binding</keyword>
<proteinExistence type="inferred from homology"/>
<protein>
    <recommendedName>
        <fullName evidence="10">Thiamine pyrimidine synthase</fullName>
    </recommendedName>
</protein>
<evidence type="ECO:0000256" key="2">
    <source>
        <dbReference type="ARBA" id="ARBA00004948"/>
    </source>
</evidence>
<comment type="similarity">
    <text evidence="3">Belongs to the NMT1/THI5 family.</text>
</comment>
<evidence type="ECO:0000256" key="4">
    <source>
        <dbReference type="ARBA" id="ARBA00011738"/>
    </source>
</evidence>
<dbReference type="GO" id="GO:0046872">
    <property type="term" value="F:metal ion binding"/>
    <property type="evidence" value="ECO:0007669"/>
    <property type="project" value="UniProtKB-KW"/>
</dbReference>
<dbReference type="OrthoDB" id="5372616at2"/>
<feature type="domain" description="SsuA/THI5-like" evidence="13">
    <location>
        <begin position="40"/>
        <end position="253"/>
    </location>
</feature>
<keyword evidence="7" id="KW-0663">Pyridoxal phosphate</keyword>
<evidence type="ECO:0000256" key="1">
    <source>
        <dbReference type="ARBA" id="ARBA00003469"/>
    </source>
</evidence>
<comment type="catalytic activity">
    <reaction evidence="11">
        <text>N(6)-(pyridoxal phosphate)-L-lysyl-[4-amino-5-hydroxymethyl-2-methylpyrimidine phosphate synthase] + L-histidyl-[4-amino-5-hydroxymethyl-2-methylpyrimidine phosphate synthase] + 2 Fe(3+) + 4 H2O = L-lysyl-[4-amino-5-hydroxymethyl-2-methylpyrimidine phosphate synthase] + (2S)-2-amino-5-hydroxy-4-oxopentanoyl-[4-amino-5-hydroxymethyl-2-methylpyrimidine phosphate synthase] + 4-amino-2-methyl-5-(phosphooxymethyl)pyrimidine + 3-oxopropanoate + 2 Fe(2+) + 2 H(+)</text>
        <dbReference type="Rhea" id="RHEA:65756"/>
        <dbReference type="Rhea" id="RHEA-COMP:16892"/>
        <dbReference type="Rhea" id="RHEA-COMP:16893"/>
        <dbReference type="Rhea" id="RHEA-COMP:16894"/>
        <dbReference type="Rhea" id="RHEA-COMP:16895"/>
        <dbReference type="ChEBI" id="CHEBI:15377"/>
        <dbReference type="ChEBI" id="CHEBI:15378"/>
        <dbReference type="ChEBI" id="CHEBI:29033"/>
        <dbReference type="ChEBI" id="CHEBI:29034"/>
        <dbReference type="ChEBI" id="CHEBI:29969"/>
        <dbReference type="ChEBI" id="CHEBI:29979"/>
        <dbReference type="ChEBI" id="CHEBI:33190"/>
        <dbReference type="ChEBI" id="CHEBI:58354"/>
        <dbReference type="ChEBI" id="CHEBI:143915"/>
        <dbReference type="ChEBI" id="CHEBI:157692"/>
    </reaction>
    <physiologicalReaction direction="left-to-right" evidence="11">
        <dbReference type="Rhea" id="RHEA:65757"/>
    </physiologicalReaction>
</comment>
<dbReference type="GO" id="GO:0016740">
    <property type="term" value="F:transferase activity"/>
    <property type="evidence" value="ECO:0007669"/>
    <property type="project" value="UniProtKB-KW"/>
</dbReference>
<dbReference type="SUPFAM" id="SSF53850">
    <property type="entry name" value="Periplasmic binding protein-like II"/>
    <property type="match status" value="1"/>
</dbReference>
<keyword evidence="9" id="KW-0408">Iron</keyword>
<comment type="subunit">
    <text evidence="4">Homodimer.</text>
</comment>
<evidence type="ECO:0000256" key="10">
    <source>
        <dbReference type="ARBA" id="ARBA00033171"/>
    </source>
</evidence>
<dbReference type="Gene3D" id="3.40.190.10">
    <property type="entry name" value="Periplasmic binding protein-like II"/>
    <property type="match status" value="2"/>
</dbReference>
<feature type="chain" id="PRO_5012245557" description="Thiamine pyrimidine synthase" evidence="12">
    <location>
        <begin position="24"/>
        <end position="326"/>
    </location>
</feature>
<evidence type="ECO:0000256" key="11">
    <source>
        <dbReference type="ARBA" id="ARBA00048179"/>
    </source>
</evidence>
<dbReference type="Pfam" id="PF09084">
    <property type="entry name" value="NMT1"/>
    <property type="match status" value="1"/>
</dbReference>
<evidence type="ECO:0000256" key="7">
    <source>
        <dbReference type="ARBA" id="ARBA00022898"/>
    </source>
</evidence>
<dbReference type="InterPro" id="IPR015168">
    <property type="entry name" value="SsuA/THI5"/>
</dbReference>
<evidence type="ECO:0000313" key="14">
    <source>
        <dbReference type="EMBL" id="ATI42036.1"/>
    </source>
</evidence>
<evidence type="ECO:0000256" key="3">
    <source>
        <dbReference type="ARBA" id="ARBA00009406"/>
    </source>
</evidence>
<feature type="signal peptide" evidence="12">
    <location>
        <begin position="1"/>
        <end position="23"/>
    </location>
</feature>
<comment type="pathway">
    <text evidence="2">Cofactor biosynthesis; thiamine diphosphate biosynthesis.</text>
</comment>
<keyword evidence="15" id="KW-1185">Reference proteome</keyword>
<reference evidence="14 15" key="1">
    <citation type="submission" date="2017-05" db="EMBL/GenBank/DDBJ databases">
        <title>Comparative genomic and metabolic analysis of manganese-oxidizing mechanisms in Celeribater manganoxidans DY25T: its adaption to the environment of polymetallic nodule.</title>
        <authorList>
            <person name="Wang X."/>
        </authorList>
    </citation>
    <scope>NUCLEOTIDE SEQUENCE [LARGE SCALE GENOMIC DNA]</scope>
    <source>
        <strain evidence="14 15">DY25</strain>
    </source>
</reference>
<dbReference type="AlphaFoldDB" id="A0A291LZ70"/>
<accession>A0A291LZ70</accession>
<dbReference type="InterPro" id="IPR027939">
    <property type="entry name" value="NMT1/THI5"/>
</dbReference>
<comment type="function">
    <text evidence="1">Responsible for the formation of the pyrimidine heterocycle in the thiamine biosynthesis pathway. Catalyzes the formation of hydroxymethylpyrimidine phosphate (HMP-P) from histidine and pyridoxal phosphate (PLP). The protein uses PLP and the active site histidine to form HMP-P, generating an inactive enzyme. The enzyme can only undergo a single turnover, which suggests it is a suicide enzyme.</text>
</comment>
<keyword evidence="8" id="KW-0784">Thiamine biosynthesis</keyword>
<keyword evidence="12" id="KW-0732">Signal</keyword>
<gene>
    <name evidence="14" type="ORF">CBW24_08475</name>
</gene>